<reference evidence="6 7" key="1">
    <citation type="submission" date="2016-10" db="EMBL/GenBank/DDBJ databases">
        <authorList>
            <person name="de Groot N.N."/>
        </authorList>
    </citation>
    <scope>NUCLEOTIDE SEQUENCE [LARGE SCALE GENOMIC DNA]</scope>
    <source>
        <strain evidence="6 7">CGMCC 1.6133</strain>
    </source>
</reference>
<dbReference type="InterPro" id="IPR036390">
    <property type="entry name" value="WH_DNA-bd_sf"/>
</dbReference>
<dbReference type="SUPFAM" id="SSF53850">
    <property type="entry name" value="Periplasmic binding protein-like II"/>
    <property type="match status" value="1"/>
</dbReference>
<dbReference type="RefSeq" id="WP_089688143.1">
    <property type="nucleotide sequence ID" value="NZ_FNES01000015.1"/>
</dbReference>
<dbReference type="AlphaFoldDB" id="A0A1G9BAU6"/>
<dbReference type="Pfam" id="PF03466">
    <property type="entry name" value="LysR_substrate"/>
    <property type="match status" value="1"/>
</dbReference>
<dbReference type="Gene3D" id="3.40.190.10">
    <property type="entry name" value="Periplasmic binding protein-like II"/>
    <property type="match status" value="2"/>
</dbReference>
<dbReference type="InterPro" id="IPR005119">
    <property type="entry name" value="LysR_subst-bd"/>
</dbReference>
<gene>
    <name evidence="6" type="ORF">SAMN04487954_11560</name>
</gene>
<dbReference type="OrthoDB" id="5723059at2"/>
<dbReference type="InterPro" id="IPR000847">
    <property type="entry name" value="LysR_HTH_N"/>
</dbReference>
<keyword evidence="2" id="KW-0805">Transcription regulation</keyword>
<keyword evidence="4" id="KW-0804">Transcription</keyword>
<proteinExistence type="inferred from homology"/>
<dbReference type="SUPFAM" id="SSF46785">
    <property type="entry name" value="Winged helix' DNA-binding domain"/>
    <property type="match status" value="1"/>
</dbReference>
<evidence type="ECO:0000256" key="2">
    <source>
        <dbReference type="ARBA" id="ARBA00023015"/>
    </source>
</evidence>
<evidence type="ECO:0000256" key="1">
    <source>
        <dbReference type="ARBA" id="ARBA00009437"/>
    </source>
</evidence>
<evidence type="ECO:0000313" key="7">
    <source>
        <dbReference type="Proteomes" id="UP000198525"/>
    </source>
</evidence>
<dbReference type="Gene3D" id="1.10.10.10">
    <property type="entry name" value="Winged helix-like DNA-binding domain superfamily/Winged helix DNA-binding domain"/>
    <property type="match status" value="1"/>
</dbReference>
<dbReference type="Pfam" id="PF00126">
    <property type="entry name" value="HTH_1"/>
    <property type="match status" value="1"/>
</dbReference>
<evidence type="ECO:0000256" key="3">
    <source>
        <dbReference type="ARBA" id="ARBA00023125"/>
    </source>
</evidence>
<sequence>MHDLEIELVRAFVAIAEEGSFTGAGRRLHRTQSTVSLQLKRLERRLGLRLLHRTQGRAGALTPTGQRLLENAHSLLRAHDRVIAALRGRQLSGSVRLGLSDETAHQDLSQALARLQASHPLVELEVTCASSGELEEWVATGRIDLALVNRCTRAVSDSLRVHTLYREALTWALHRDIRWQAGQTLPLACSTHGCGYRARAIQALEAGGVTWRAAYTSSSRQGVWSAVTAGLGASALPLHGISHDAPGVLIGAATKLPPLESVDVAIVSGDNRDKAELLTMLRTYLQQQFATRADPRTTP</sequence>
<dbReference type="InterPro" id="IPR050176">
    <property type="entry name" value="LTTR"/>
</dbReference>
<dbReference type="GO" id="GO:0003700">
    <property type="term" value="F:DNA-binding transcription factor activity"/>
    <property type="evidence" value="ECO:0007669"/>
    <property type="project" value="InterPro"/>
</dbReference>
<organism evidence="6 7">
    <name type="scientific">Billgrantia gudaonensis</name>
    <dbReference type="NCBI Taxonomy" id="376427"/>
    <lineage>
        <taxon>Bacteria</taxon>
        <taxon>Pseudomonadati</taxon>
        <taxon>Pseudomonadota</taxon>
        <taxon>Gammaproteobacteria</taxon>
        <taxon>Oceanospirillales</taxon>
        <taxon>Halomonadaceae</taxon>
        <taxon>Billgrantia</taxon>
    </lineage>
</organism>
<dbReference type="PROSITE" id="PS50931">
    <property type="entry name" value="HTH_LYSR"/>
    <property type="match status" value="1"/>
</dbReference>
<name>A0A1G9BAU6_9GAMM</name>
<keyword evidence="3 6" id="KW-0238">DNA-binding</keyword>
<dbReference type="PRINTS" id="PR00039">
    <property type="entry name" value="HTHLYSR"/>
</dbReference>
<dbReference type="FunFam" id="1.10.10.10:FF:000001">
    <property type="entry name" value="LysR family transcriptional regulator"/>
    <property type="match status" value="1"/>
</dbReference>
<evidence type="ECO:0000256" key="4">
    <source>
        <dbReference type="ARBA" id="ARBA00023163"/>
    </source>
</evidence>
<evidence type="ECO:0000313" key="6">
    <source>
        <dbReference type="EMBL" id="SDK36631.1"/>
    </source>
</evidence>
<feature type="domain" description="HTH lysR-type" evidence="5">
    <location>
        <begin position="4"/>
        <end position="61"/>
    </location>
</feature>
<protein>
    <submittedName>
        <fullName evidence="6">DNA-binding transcriptional regulator, LysR family</fullName>
    </submittedName>
</protein>
<dbReference type="PANTHER" id="PTHR30579">
    <property type="entry name" value="TRANSCRIPTIONAL REGULATOR"/>
    <property type="match status" value="1"/>
</dbReference>
<dbReference type="PANTHER" id="PTHR30579:SF7">
    <property type="entry name" value="HTH-TYPE TRANSCRIPTIONAL REGULATOR LRHA-RELATED"/>
    <property type="match status" value="1"/>
</dbReference>
<dbReference type="Proteomes" id="UP000198525">
    <property type="component" value="Unassembled WGS sequence"/>
</dbReference>
<accession>A0A1G9BAU6</accession>
<dbReference type="InterPro" id="IPR036388">
    <property type="entry name" value="WH-like_DNA-bd_sf"/>
</dbReference>
<comment type="similarity">
    <text evidence="1">Belongs to the LysR transcriptional regulatory family.</text>
</comment>
<dbReference type="EMBL" id="FNES01000015">
    <property type="protein sequence ID" value="SDK36631.1"/>
    <property type="molecule type" value="Genomic_DNA"/>
</dbReference>
<keyword evidence="7" id="KW-1185">Reference proteome</keyword>
<dbReference type="GO" id="GO:0003677">
    <property type="term" value="F:DNA binding"/>
    <property type="evidence" value="ECO:0007669"/>
    <property type="project" value="UniProtKB-KW"/>
</dbReference>
<dbReference type="STRING" id="376427.SAMN04487954_11560"/>
<evidence type="ECO:0000259" key="5">
    <source>
        <dbReference type="PROSITE" id="PS50931"/>
    </source>
</evidence>